<feature type="region of interest" description="Disordered" evidence="1">
    <location>
        <begin position="202"/>
        <end position="224"/>
    </location>
</feature>
<dbReference type="EMBL" id="ML769470">
    <property type="protein sequence ID" value="KAE9399414.1"/>
    <property type="molecule type" value="Genomic_DNA"/>
</dbReference>
<protein>
    <recommendedName>
        <fullName evidence="5">Protein kinase domain-containing protein</fullName>
    </recommendedName>
</protein>
<feature type="compositionally biased region" description="Low complexity" evidence="1">
    <location>
        <begin position="211"/>
        <end position="222"/>
    </location>
</feature>
<dbReference type="AlphaFoldDB" id="A0A6A4HQV9"/>
<dbReference type="OrthoDB" id="2894792at2759"/>
<reference evidence="3" key="1">
    <citation type="journal article" date="2019" name="Environ. Microbiol.">
        <title>Fungal ecological strategies reflected in gene transcription - a case study of two litter decomposers.</title>
        <authorList>
            <person name="Barbi F."/>
            <person name="Kohler A."/>
            <person name="Barry K."/>
            <person name="Baskaran P."/>
            <person name="Daum C."/>
            <person name="Fauchery L."/>
            <person name="Ihrmark K."/>
            <person name="Kuo A."/>
            <person name="LaButti K."/>
            <person name="Lipzen A."/>
            <person name="Morin E."/>
            <person name="Grigoriev I.V."/>
            <person name="Henrissat B."/>
            <person name="Lindahl B."/>
            <person name="Martin F."/>
        </authorList>
    </citation>
    <scope>NUCLEOTIDE SEQUENCE</scope>
    <source>
        <strain evidence="3">JB14</strain>
    </source>
</reference>
<proteinExistence type="predicted"/>
<evidence type="ECO:0000313" key="3">
    <source>
        <dbReference type="EMBL" id="KAE9399414.1"/>
    </source>
</evidence>
<name>A0A6A4HQV9_9AGAR</name>
<evidence type="ECO:0000313" key="4">
    <source>
        <dbReference type="Proteomes" id="UP000799118"/>
    </source>
</evidence>
<gene>
    <name evidence="3" type="ORF">BT96DRAFT_1102727</name>
</gene>
<keyword evidence="2" id="KW-0732">Signal</keyword>
<dbReference type="Proteomes" id="UP000799118">
    <property type="component" value="Unassembled WGS sequence"/>
</dbReference>
<feature type="chain" id="PRO_5025513635" description="Protein kinase domain-containing protein" evidence="2">
    <location>
        <begin position="24"/>
        <end position="278"/>
    </location>
</feature>
<organism evidence="3 4">
    <name type="scientific">Gymnopus androsaceus JB14</name>
    <dbReference type="NCBI Taxonomy" id="1447944"/>
    <lineage>
        <taxon>Eukaryota</taxon>
        <taxon>Fungi</taxon>
        <taxon>Dikarya</taxon>
        <taxon>Basidiomycota</taxon>
        <taxon>Agaricomycotina</taxon>
        <taxon>Agaricomycetes</taxon>
        <taxon>Agaricomycetidae</taxon>
        <taxon>Agaricales</taxon>
        <taxon>Marasmiineae</taxon>
        <taxon>Omphalotaceae</taxon>
        <taxon>Gymnopus</taxon>
    </lineage>
</organism>
<evidence type="ECO:0000256" key="2">
    <source>
        <dbReference type="SAM" id="SignalP"/>
    </source>
</evidence>
<feature type="signal peptide" evidence="2">
    <location>
        <begin position="1"/>
        <end position="23"/>
    </location>
</feature>
<keyword evidence="4" id="KW-1185">Reference proteome</keyword>
<evidence type="ECO:0000256" key="1">
    <source>
        <dbReference type="SAM" id="MobiDB-lite"/>
    </source>
</evidence>
<accession>A0A6A4HQV9</accession>
<sequence>MPLKVNLRALLIVIATLLVTVSATPLVHRAYDGQAWMLDSYEVVASKQPSEVLEKAFETKLTLVLGKPLEMGRSNDGVYEMTTFEGKDATKMICKVMKDKNNAALGEVLALTKVGGFIKSGLCLIRHEEKPCIVMKKVEGKILNKHIGYKQASDHEKVELKQAAINKACDQTARLGEEKRIFHYDNNLSNVCITMKDEEAASSRKVRRTSPKSSPSQASSFSKPPPIVSTALLCDWSASQTFVVAESATYKQIYEYCTKRWTPENWKVISDETVFSFD</sequence>
<evidence type="ECO:0008006" key="5">
    <source>
        <dbReference type="Google" id="ProtNLM"/>
    </source>
</evidence>